<dbReference type="PROSITE" id="PS51352">
    <property type="entry name" value="THIOREDOXIN_2"/>
    <property type="match status" value="2"/>
</dbReference>
<protein>
    <submittedName>
        <fullName evidence="3">Thiol-disulfide isomerase/thioredoxin</fullName>
    </submittedName>
</protein>
<dbReference type="GO" id="GO:0016209">
    <property type="term" value="F:antioxidant activity"/>
    <property type="evidence" value="ECO:0007669"/>
    <property type="project" value="InterPro"/>
</dbReference>
<reference evidence="3 4" key="1">
    <citation type="submission" date="2020-08" db="EMBL/GenBank/DDBJ databases">
        <title>Genomic Encyclopedia of Type Strains, Phase IV (KMG-IV): sequencing the most valuable type-strain genomes for metagenomic binning, comparative biology and taxonomic classification.</title>
        <authorList>
            <person name="Goeker M."/>
        </authorList>
    </citation>
    <scope>NUCLEOTIDE SEQUENCE [LARGE SCALE GENOMIC DNA]</scope>
    <source>
        <strain evidence="3 4">DSM 12251</strain>
    </source>
</reference>
<organism evidence="3 4">
    <name type="scientific">Prosthecobacter dejongeii</name>
    <dbReference type="NCBI Taxonomy" id="48465"/>
    <lineage>
        <taxon>Bacteria</taxon>
        <taxon>Pseudomonadati</taxon>
        <taxon>Verrucomicrobiota</taxon>
        <taxon>Verrucomicrobiia</taxon>
        <taxon>Verrucomicrobiales</taxon>
        <taxon>Verrucomicrobiaceae</taxon>
        <taxon>Prosthecobacter</taxon>
    </lineage>
</organism>
<dbReference type="Pfam" id="PF08534">
    <property type="entry name" value="Redoxin"/>
    <property type="match status" value="1"/>
</dbReference>
<evidence type="ECO:0000313" key="4">
    <source>
        <dbReference type="Proteomes" id="UP000534294"/>
    </source>
</evidence>
<feature type="chain" id="PRO_5030961658" evidence="1">
    <location>
        <begin position="23"/>
        <end position="407"/>
    </location>
</feature>
<feature type="domain" description="Thioredoxin" evidence="2">
    <location>
        <begin position="227"/>
        <end position="399"/>
    </location>
</feature>
<dbReference type="Gene3D" id="3.40.30.10">
    <property type="entry name" value="Glutaredoxin"/>
    <property type="match status" value="2"/>
</dbReference>
<evidence type="ECO:0000256" key="1">
    <source>
        <dbReference type="SAM" id="SignalP"/>
    </source>
</evidence>
<comment type="caution">
    <text evidence="3">The sequence shown here is derived from an EMBL/GenBank/DDBJ whole genome shotgun (WGS) entry which is preliminary data.</text>
</comment>
<keyword evidence="3" id="KW-0413">Isomerase</keyword>
<dbReference type="InterPro" id="IPR000866">
    <property type="entry name" value="AhpC/TSA"/>
</dbReference>
<evidence type="ECO:0000313" key="3">
    <source>
        <dbReference type="EMBL" id="MBB5036208.1"/>
    </source>
</evidence>
<dbReference type="PANTHER" id="PTHR43640:SF1">
    <property type="entry name" value="THIOREDOXIN-DEPENDENT PEROXIREDOXIN"/>
    <property type="match status" value="1"/>
</dbReference>
<keyword evidence="4" id="KW-1185">Reference proteome</keyword>
<dbReference type="EMBL" id="JACHIF010000001">
    <property type="protein sequence ID" value="MBB5036208.1"/>
    <property type="molecule type" value="Genomic_DNA"/>
</dbReference>
<dbReference type="SUPFAM" id="SSF52833">
    <property type="entry name" value="Thioredoxin-like"/>
    <property type="match status" value="2"/>
</dbReference>
<proteinExistence type="predicted"/>
<dbReference type="PANTHER" id="PTHR43640">
    <property type="entry name" value="OS07G0260300 PROTEIN"/>
    <property type="match status" value="1"/>
</dbReference>
<dbReference type="AlphaFoldDB" id="A0A7W7YHD5"/>
<dbReference type="Pfam" id="PF00578">
    <property type="entry name" value="AhpC-TSA"/>
    <property type="match status" value="1"/>
</dbReference>
<dbReference type="GO" id="GO:0016853">
    <property type="term" value="F:isomerase activity"/>
    <property type="evidence" value="ECO:0007669"/>
    <property type="project" value="UniProtKB-KW"/>
</dbReference>
<feature type="signal peptide" evidence="1">
    <location>
        <begin position="1"/>
        <end position="22"/>
    </location>
</feature>
<dbReference type="CDD" id="cd02969">
    <property type="entry name" value="PRX_like1"/>
    <property type="match status" value="1"/>
</dbReference>
<evidence type="ECO:0000259" key="2">
    <source>
        <dbReference type="PROSITE" id="PS51352"/>
    </source>
</evidence>
<dbReference type="InterPro" id="IPR013740">
    <property type="entry name" value="Redoxin"/>
</dbReference>
<name>A0A7W7YHD5_9BACT</name>
<dbReference type="InterPro" id="IPR047262">
    <property type="entry name" value="PRX-like1"/>
</dbReference>
<gene>
    <name evidence="3" type="ORF">HNQ64_000442</name>
</gene>
<dbReference type="GO" id="GO:0016491">
    <property type="term" value="F:oxidoreductase activity"/>
    <property type="evidence" value="ECO:0007669"/>
    <property type="project" value="InterPro"/>
</dbReference>
<dbReference type="CDD" id="cd02966">
    <property type="entry name" value="TlpA_like_family"/>
    <property type="match status" value="1"/>
</dbReference>
<keyword evidence="1" id="KW-0732">Signal</keyword>
<accession>A0A7W7YHD5</accession>
<dbReference type="InterPro" id="IPR013766">
    <property type="entry name" value="Thioredoxin_domain"/>
</dbReference>
<dbReference type="RefSeq" id="WP_184204747.1">
    <property type="nucleotide sequence ID" value="NZ_JACHIF010000001.1"/>
</dbReference>
<dbReference type="InterPro" id="IPR036249">
    <property type="entry name" value="Thioredoxin-like_sf"/>
</dbReference>
<sequence>MKRCLLLLAALFGGLSPACLQAQAPTEAKAKKSTGQPEGFHELKIGEPAPDFELLGIDEEMHTLKEYAGADYLLVAFLSNHCPTSQAIEERLKQLARDYKSKGLRVVAINPNDPAALRPDELGYSKYNDSFPEMKRHAKEQAFNFPYLYDGETQKTALAYGCLATPHVFLFDAERKLQYQGRLDDSRFADVKTVTSTDAKNALDALLAGQPVAVPVTPPHGCSTKWISHREQVTADNEKWEMGEVTVELIDAKALAVLRKNDTQKVRLFNVWATWCGPCVKEFPELVATSRKFGLRDFEFISISMDDPETLPEVKAFLEKYNAVVPNKLKPSLKAEGRKGNAYVFNEANSDALIQALDPEWPGPIPHTLVVAPGGEVIYRHNGIVDGDDLRAKILEHMGRFYVPEQP</sequence>
<dbReference type="Proteomes" id="UP000534294">
    <property type="component" value="Unassembled WGS sequence"/>
</dbReference>
<feature type="domain" description="Thioredoxin" evidence="2">
    <location>
        <begin position="43"/>
        <end position="208"/>
    </location>
</feature>